<dbReference type="InterPro" id="IPR011006">
    <property type="entry name" value="CheY-like_superfamily"/>
</dbReference>
<dbReference type="OrthoDB" id="9804019at2"/>
<dbReference type="Gene3D" id="3.40.50.300">
    <property type="entry name" value="P-loop containing nucleotide triphosphate hydrolases"/>
    <property type="match status" value="1"/>
</dbReference>
<evidence type="ECO:0000256" key="3">
    <source>
        <dbReference type="ARBA" id="ARBA00023015"/>
    </source>
</evidence>
<evidence type="ECO:0000256" key="5">
    <source>
        <dbReference type="ARBA" id="ARBA00023163"/>
    </source>
</evidence>
<keyword evidence="6" id="KW-0597">Phosphoprotein</keyword>
<dbReference type="EMBL" id="SAWZ01000013">
    <property type="protein sequence ID" value="RXQ99885.1"/>
    <property type="molecule type" value="Genomic_DNA"/>
</dbReference>
<dbReference type="GO" id="GO:0005524">
    <property type="term" value="F:ATP binding"/>
    <property type="evidence" value="ECO:0007669"/>
    <property type="project" value="UniProtKB-KW"/>
</dbReference>
<evidence type="ECO:0000259" key="7">
    <source>
        <dbReference type="PROSITE" id="PS50045"/>
    </source>
</evidence>
<feature type="modified residue" description="4-aspartylphosphate" evidence="6">
    <location>
        <position position="54"/>
    </location>
</feature>
<name>A0A4Q1JT30_9GAMM</name>
<dbReference type="SUPFAM" id="SSF46689">
    <property type="entry name" value="Homeodomain-like"/>
    <property type="match status" value="1"/>
</dbReference>
<dbReference type="Gene3D" id="1.10.10.60">
    <property type="entry name" value="Homeodomain-like"/>
    <property type="match status" value="1"/>
</dbReference>
<dbReference type="CDD" id="cd00156">
    <property type="entry name" value="REC"/>
    <property type="match status" value="1"/>
</dbReference>
<dbReference type="SUPFAM" id="SSF52172">
    <property type="entry name" value="CheY-like"/>
    <property type="match status" value="1"/>
</dbReference>
<dbReference type="Proteomes" id="UP000289784">
    <property type="component" value="Unassembled WGS sequence"/>
</dbReference>
<dbReference type="PROSITE" id="PS00688">
    <property type="entry name" value="SIGMA54_INTERACT_3"/>
    <property type="match status" value="1"/>
</dbReference>
<dbReference type="Gene3D" id="3.40.50.2300">
    <property type="match status" value="1"/>
</dbReference>
<dbReference type="InterPro" id="IPR027417">
    <property type="entry name" value="P-loop_NTPase"/>
</dbReference>
<dbReference type="PROSITE" id="PS50045">
    <property type="entry name" value="SIGMA54_INTERACT_4"/>
    <property type="match status" value="1"/>
</dbReference>
<dbReference type="Pfam" id="PF00072">
    <property type="entry name" value="Response_reg"/>
    <property type="match status" value="1"/>
</dbReference>
<keyword evidence="2" id="KW-0067">ATP-binding</keyword>
<dbReference type="AlphaFoldDB" id="A0A4Q1JT30"/>
<organism evidence="9 10">
    <name type="scientific">Pseudoxanthomonas composti</name>
    <dbReference type="NCBI Taxonomy" id="2137479"/>
    <lineage>
        <taxon>Bacteria</taxon>
        <taxon>Pseudomonadati</taxon>
        <taxon>Pseudomonadota</taxon>
        <taxon>Gammaproteobacteria</taxon>
        <taxon>Lysobacterales</taxon>
        <taxon>Lysobacteraceae</taxon>
        <taxon>Pseudoxanthomonas</taxon>
    </lineage>
</organism>
<keyword evidence="3" id="KW-0805">Transcription regulation</keyword>
<dbReference type="InterPro" id="IPR002078">
    <property type="entry name" value="Sigma_54_int"/>
</dbReference>
<evidence type="ECO:0000256" key="1">
    <source>
        <dbReference type="ARBA" id="ARBA00022741"/>
    </source>
</evidence>
<dbReference type="InterPro" id="IPR001789">
    <property type="entry name" value="Sig_transdc_resp-reg_receiver"/>
</dbReference>
<sequence length="439" mass="47705">MANPSFAIVDDDTNFCSLAAEIASEYGFQARGMHSVGEAKRWLRDHSPDLMLLDVRLPDGSGYEVLDTLTPRHRGKVVMVSGSADASEIARAVSSHASDYWLKPLPASKLLELLRSVASSYSDQQARVPDSMGLVGTSPPMTRLRADIRRAAGSAVHVMLFGEAGTGKATVARALHAASGAKGELVLVNCWQAQHNSDFGLQALVEAYERSRAGTLLLQDIDLLASGLQREFASFIRGLQSDTTDPDAFTRIVAATGEPMEAAAGVIYPGLFYRLYEHGIHLPPLRERGHDLDLLARHFLEQHNARSGQDRALARIADHVRSYPWPGNVRELANAVAQAYSSREEGEVQLRVTRGAQKPTVAMEAIAPASESTSKALAHAQDAVVIPVGTRMREVEQIMLEATLKHCNGDKTAASRVLGVSTRTIHNWVRRRPDDAAHS</sequence>
<evidence type="ECO:0000313" key="9">
    <source>
        <dbReference type="EMBL" id="RXQ99885.1"/>
    </source>
</evidence>
<dbReference type="InterPro" id="IPR009057">
    <property type="entry name" value="Homeodomain-like_sf"/>
</dbReference>
<reference evidence="9 10" key="1">
    <citation type="submission" date="2019-01" db="EMBL/GenBank/DDBJ databases">
        <title>Pseudoxanthomonas composti sp. nov., isolated from compost.</title>
        <authorList>
            <person name="Yang G."/>
        </authorList>
    </citation>
    <scope>NUCLEOTIDE SEQUENCE [LARGE SCALE GENOMIC DNA]</scope>
    <source>
        <strain evidence="9 10">GSS15</strain>
    </source>
</reference>
<dbReference type="GO" id="GO:0043565">
    <property type="term" value="F:sequence-specific DNA binding"/>
    <property type="evidence" value="ECO:0007669"/>
    <property type="project" value="InterPro"/>
</dbReference>
<dbReference type="Pfam" id="PF02954">
    <property type="entry name" value="HTH_8"/>
    <property type="match status" value="1"/>
</dbReference>
<dbReference type="Pfam" id="PF25601">
    <property type="entry name" value="AAA_lid_14"/>
    <property type="match status" value="1"/>
</dbReference>
<dbReference type="RefSeq" id="WP_129472512.1">
    <property type="nucleotide sequence ID" value="NZ_SAWZ01000013.1"/>
</dbReference>
<dbReference type="InterPro" id="IPR058031">
    <property type="entry name" value="AAA_lid_NorR"/>
</dbReference>
<evidence type="ECO:0000313" key="10">
    <source>
        <dbReference type="Proteomes" id="UP000289784"/>
    </source>
</evidence>
<gene>
    <name evidence="9" type="ORF">EPA99_17320</name>
</gene>
<comment type="caution">
    <text evidence="9">The sequence shown here is derived from an EMBL/GenBank/DDBJ whole genome shotgun (WGS) entry which is preliminary data.</text>
</comment>
<evidence type="ECO:0000256" key="4">
    <source>
        <dbReference type="ARBA" id="ARBA00023125"/>
    </source>
</evidence>
<dbReference type="Gene3D" id="1.10.8.60">
    <property type="match status" value="1"/>
</dbReference>
<proteinExistence type="predicted"/>
<dbReference type="SUPFAM" id="SSF52540">
    <property type="entry name" value="P-loop containing nucleoside triphosphate hydrolases"/>
    <property type="match status" value="1"/>
</dbReference>
<feature type="domain" description="Response regulatory" evidence="8">
    <location>
        <begin position="5"/>
        <end position="118"/>
    </location>
</feature>
<dbReference type="GO" id="GO:0000160">
    <property type="term" value="P:phosphorelay signal transduction system"/>
    <property type="evidence" value="ECO:0007669"/>
    <property type="project" value="InterPro"/>
</dbReference>
<protein>
    <submittedName>
        <fullName evidence="9">Sigma-54-dependent Fis family transcriptional regulator</fullName>
    </submittedName>
</protein>
<dbReference type="GO" id="GO:0006355">
    <property type="term" value="P:regulation of DNA-templated transcription"/>
    <property type="evidence" value="ECO:0007669"/>
    <property type="project" value="InterPro"/>
</dbReference>
<keyword evidence="4" id="KW-0238">DNA-binding</keyword>
<keyword evidence="10" id="KW-1185">Reference proteome</keyword>
<dbReference type="Pfam" id="PF14532">
    <property type="entry name" value="Sigma54_activ_2"/>
    <property type="match status" value="1"/>
</dbReference>
<dbReference type="CDD" id="cd00009">
    <property type="entry name" value="AAA"/>
    <property type="match status" value="1"/>
</dbReference>
<dbReference type="InterPro" id="IPR025944">
    <property type="entry name" value="Sigma_54_int_dom_CS"/>
</dbReference>
<dbReference type="PROSITE" id="PS50110">
    <property type="entry name" value="RESPONSE_REGULATORY"/>
    <property type="match status" value="1"/>
</dbReference>
<dbReference type="SMART" id="SM00448">
    <property type="entry name" value="REC"/>
    <property type="match status" value="1"/>
</dbReference>
<feature type="domain" description="Sigma-54 factor interaction" evidence="7">
    <location>
        <begin position="134"/>
        <end position="341"/>
    </location>
</feature>
<keyword evidence="1" id="KW-0547">Nucleotide-binding</keyword>
<accession>A0A4Q1JT30</accession>
<dbReference type="PANTHER" id="PTHR32071:SF117">
    <property type="entry name" value="PTS-DEPENDENT DIHYDROXYACETONE KINASE OPERON REGULATORY PROTEIN-RELATED"/>
    <property type="match status" value="1"/>
</dbReference>
<evidence type="ECO:0000259" key="8">
    <source>
        <dbReference type="PROSITE" id="PS50110"/>
    </source>
</evidence>
<dbReference type="PANTHER" id="PTHR32071">
    <property type="entry name" value="TRANSCRIPTIONAL REGULATORY PROTEIN"/>
    <property type="match status" value="1"/>
</dbReference>
<evidence type="ECO:0000256" key="2">
    <source>
        <dbReference type="ARBA" id="ARBA00022840"/>
    </source>
</evidence>
<evidence type="ECO:0000256" key="6">
    <source>
        <dbReference type="PROSITE-ProRule" id="PRU00169"/>
    </source>
</evidence>
<dbReference type="InterPro" id="IPR002197">
    <property type="entry name" value="HTH_Fis"/>
</dbReference>
<keyword evidence="5" id="KW-0804">Transcription</keyword>